<accession>A0ACC2P3R8</accession>
<evidence type="ECO:0000313" key="1">
    <source>
        <dbReference type="EMBL" id="KAJ8676410.1"/>
    </source>
</evidence>
<gene>
    <name evidence="1" type="ORF">QAD02_012197</name>
</gene>
<name>A0ACC2P3R8_9HYME</name>
<protein>
    <submittedName>
        <fullName evidence="1">Uncharacterized protein</fullName>
    </submittedName>
</protein>
<sequence length="310" mass="34607">MQDGSTMYLETSTFPRSNKDRGIKLDEKFKTLKHLCKLPLRAAVSDNGITYGIFCVVNTVSVLAKTTSVFGKPYNFRELKNLAKNDSVVFAAALMARFYFSRPSRCGPNGSDVRHKIDDRGKLSIVSSPTPMNYIFGSLAHLAVASCIPNVEVCSTYGNMVVIYPIQPIKKGSIIFKPLSSVYEFTPDTARQTMHKIIFNSSCDCRACKEGWSKKLGNPMKELMISADESAVIQKLVEEIQQVKSSISTRVDLDIKLVSKMKKITEKAWEHCPMPSRVTVEAVRTMVKIFEIFYGIGEVSQGDMPTQCKI</sequence>
<comment type="caution">
    <text evidence="1">The sequence shown here is derived from an EMBL/GenBank/DDBJ whole genome shotgun (WGS) entry which is preliminary data.</text>
</comment>
<evidence type="ECO:0000313" key="2">
    <source>
        <dbReference type="Proteomes" id="UP001239111"/>
    </source>
</evidence>
<organism evidence="1 2">
    <name type="scientific">Eretmocerus hayati</name>
    <dbReference type="NCBI Taxonomy" id="131215"/>
    <lineage>
        <taxon>Eukaryota</taxon>
        <taxon>Metazoa</taxon>
        <taxon>Ecdysozoa</taxon>
        <taxon>Arthropoda</taxon>
        <taxon>Hexapoda</taxon>
        <taxon>Insecta</taxon>
        <taxon>Pterygota</taxon>
        <taxon>Neoptera</taxon>
        <taxon>Endopterygota</taxon>
        <taxon>Hymenoptera</taxon>
        <taxon>Apocrita</taxon>
        <taxon>Proctotrupomorpha</taxon>
        <taxon>Chalcidoidea</taxon>
        <taxon>Aphelinidae</taxon>
        <taxon>Aphelininae</taxon>
        <taxon>Eretmocerus</taxon>
    </lineage>
</organism>
<dbReference type="Proteomes" id="UP001239111">
    <property type="component" value="Chromosome 2"/>
</dbReference>
<dbReference type="EMBL" id="CM056742">
    <property type="protein sequence ID" value="KAJ8676410.1"/>
    <property type="molecule type" value="Genomic_DNA"/>
</dbReference>
<reference evidence="1" key="1">
    <citation type="submission" date="2023-04" db="EMBL/GenBank/DDBJ databases">
        <title>A chromosome-level genome assembly of the parasitoid wasp Eretmocerus hayati.</title>
        <authorList>
            <person name="Zhong Y."/>
            <person name="Liu S."/>
            <person name="Liu Y."/>
        </authorList>
    </citation>
    <scope>NUCLEOTIDE SEQUENCE</scope>
    <source>
        <strain evidence="1">ZJU_SS_LIU_2023</strain>
    </source>
</reference>
<keyword evidence="2" id="KW-1185">Reference proteome</keyword>
<proteinExistence type="predicted"/>